<evidence type="ECO:0000256" key="1">
    <source>
        <dbReference type="ARBA" id="ARBA00023235"/>
    </source>
</evidence>
<protein>
    <recommendedName>
        <fullName evidence="2">Ribose 5-phosphate isomerase A</fullName>
        <ecNumber evidence="2">5.3.1.6</ecNumber>
    </recommendedName>
</protein>
<dbReference type="RefSeq" id="WP_323297768.1">
    <property type="nucleotide sequence ID" value="NZ_JAYFUM010000019.1"/>
</dbReference>
<reference evidence="3 4" key="1">
    <citation type="submission" date="2023-12" db="EMBL/GenBank/DDBJ databases">
        <title>Novel species of the genus Arcicella isolated from rivers.</title>
        <authorList>
            <person name="Lu H."/>
        </authorList>
    </citation>
    <scope>NUCLEOTIDE SEQUENCE [LARGE SCALE GENOMIC DNA]</scope>
    <source>
        <strain evidence="3 4">KCTC 23307</strain>
    </source>
</reference>
<name>A0ABU5QCN7_9BACT</name>
<accession>A0ABU5QCN7</accession>
<evidence type="ECO:0000313" key="4">
    <source>
        <dbReference type="Proteomes" id="UP001302949"/>
    </source>
</evidence>
<dbReference type="SUPFAM" id="SSF100950">
    <property type="entry name" value="NagB/RpiA/CoA transferase-like"/>
    <property type="match status" value="1"/>
</dbReference>
<dbReference type="Gene3D" id="3.40.50.1360">
    <property type="match status" value="1"/>
</dbReference>
<dbReference type="Gene3D" id="3.30.70.260">
    <property type="match status" value="1"/>
</dbReference>
<comment type="caution">
    <text evidence="3">The sequence shown here is derived from an EMBL/GenBank/DDBJ whole genome shotgun (WGS) entry which is preliminary data.</text>
</comment>
<dbReference type="CDD" id="cd01398">
    <property type="entry name" value="RPI_A"/>
    <property type="match status" value="1"/>
</dbReference>
<dbReference type="InterPro" id="IPR037171">
    <property type="entry name" value="NagB/RpiA_transferase-like"/>
</dbReference>
<dbReference type="PANTHER" id="PTHR11934">
    <property type="entry name" value="RIBOSE-5-PHOSPHATE ISOMERASE"/>
    <property type="match status" value="1"/>
</dbReference>
<organism evidence="3 4">
    <name type="scientific">Arcicella rigui</name>
    <dbReference type="NCBI Taxonomy" id="797020"/>
    <lineage>
        <taxon>Bacteria</taxon>
        <taxon>Pseudomonadati</taxon>
        <taxon>Bacteroidota</taxon>
        <taxon>Cytophagia</taxon>
        <taxon>Cytophagales</taxon>
        <taxon>Flectobacillaceae</taxon>
        <taxon>Arcicella</taxon>
    </lineage>
</organism>
<dbReference type="PANTHER" id="PTHR11934:SF0">
    <property type="entry name" value="RIBOSE-5-PHOSPHATE ISOMERASE"/>
    <property type="match status" value="1"/>
</dbReference>
<evidence type="ECO:0000313" key="3">
    <source>
        <dbReference type="EMBL" id="MEA5140615.1"/>
    </source>
</evidence>
<keyword evidence="4" id="KW-1185">Reference proteome</keyword>
<dbReference type="Pfam" id="PF06026">
    <property type="entry name" value="Rib_5-P_isom_A"/>
    <property type="match status" value="1"/>
</dbReference>
<gene>
    <name evidence="3" type="primary">rpiA</name>
    <name evidence="3" type="ORF">VB248_15800</name>
</gene>
<dbReference type="SUPFAM" id="SSF75445">
    <property type="entry name" value="D-ribose-5-phosphate isomerase (RpiA), lid domain"/>
    <property type="match status" value="1"/>
</dbReference>
<dbReference type="EC" id="5.3.1.6" evidence="2"/>
<dbReference type="GO" id="GO:0004751">
    <property type="term" value="F:ribose-5-phosphate isomerase activity"/>
    <property type="evidence" value="ECO:0007669"/>
    <property type="project" value="UniProtKB-EC"/>
</dbReference>
<proteinExistence type="predicted"/>
<sequence length="229" mass="24987">MENPINYKMQAATEALRHLKGNVIGLGAGTSIAYLVNLIAENSSLASALTFTSSSFKTTNLLIEKGLNVQTTAYLSEIDVYFDGCDQFDSQLNALKSGGGIHTNEKILATMAKEFILIGDYEKYVKQFDLKYPVVIEILPQALKTVSAKLTQQFPNAVLSLRTSKEKDGAVVSDNGNYLLDVYYKAVPDWANVNSSIQMMTGVVEHSLFYGLATKAIIAGNEGINIIEK</sequence>
<dbReference type="NCBIfam" id="TIGR00021">
    <property type="entry name" value="rpiA"/>
    <property type="match status" value="1"/>
</dbReference>
<dbReference type="EMBL" id="JAYFUM010000019">
    <property type="protein sequence ID" value="MEA5140615.1"/>
    <property type="molecule type" value="Genomic_DNA"/>
</dbReference>
<dbReference type="InterPro" id="IPR004788">
    <property type="entry name" value="Ribose5P_isomerase_type_A"/>
</dbReference>
<keyword evidence="1 3" id="KW-0413">Isomerase</keyword>
<evidence type="ECO:0000256" key="2">
    <source>
        <dbReference type="NCBIfam" id="TIGR00021"/>
    </source>
</evidence>
<dbReference type="Proteomes" id="UP001302949">
    <property type="component" value="Unassembled WGS sequence"/>
</dbReference>